<evidence type="ECO:0000256" key="10">
    <source>
        <dbReference type="SAM" id="Phobius"/>
    </source>
</evidence>
<feature type="transmembrane region" description="Helical" evidence="10">
    <location>
        <begin position="101"/>
        <end position="124"/>
    </location>
</feature>
<feature type="transmembrane region" description="Helical" evidence="10">
    <location>
        <begin position="367"/>
        <end position="389"/>
    </location>
</feature>
<comment type="similarity">
    <text evidence="9">Belongs to the MurJ/MviN family.</text>
</comment>
<dbReference type="Proteomes" id="UP000054624">
    <property type="component" value="Unassembled WGS sequence"/>
</dbReference>
<evidence type="ECO:0000313" key="12">
    <source>
        <dbReference type="Proteomes" id="UP000054624"/>
    </source>
</evidence>
<dbReference type="PANTHER" id="PTHR47019:SF1">
    <property type="entry name" value="LIPID II FLIPPASE MURJ"/>
    <property type="match status" value="1"/>
</dbReference>
<evidence type="ECO:0000256" key="8">
    <source>
        <dbReference type="ARBA" id="ARBA00060041"/>
    </source>
</evidence>
<evidence type="ECO:0000256" key="2">
    <source>
        <dbReference type="ARBA" id="ARBA00022475"/>
    </source>
</evidence>
<keyword evidence="4" id="KW-0133">Cell shape</keyword>
<sequence>MVLSAAVQSVRRRLGGVHQDHKRIARSAVVLLIFVIAGKCIGASKEMAIAYRYGISGTVDAYQFALTLVTWLPTMLTNVLAVLLVPTLVSLKEDKSQHNGFLGELEGTGLVIGLASSLLLWLFWPYLANVIAGSLAESTRDMCRAMILSMTPVGVLTFTICISSSRLQASGRHINTLLECVPAIGLLVFVLAARNNESIFPLVMGTSLGFVVQAAWLRVLAKRADTMPARPRVSVRAKQWPSTIRSMGMLAIGAVVASLWLPIDQYFMAQQGDGAIATLGYANRLLSLVLSMGALAITRATLPILAEILHRGDHARARSTALKWSGIMTMLGLTGSLLAYALAPYVVKLLFQKGAFTADDTIAVTTLFRYGLLQVPFYFGMCVLVQLFASETRYRAISVISVIGFATKIIGNVILVRFYGAQGVLLATGIGAMAVLACYIFWTRFAPPFTGNEAQDDPGTPQ</sequence>
<dbReference type="PANTHER" id="PTHR47019">
    <property type="entry name" value="LIPID II FLIPPASE MURJ"/>
    <property type="match status" value="1"/>
</dbReference>
<dbReference type="STRING" id="1777137.AWB76_03870"/>
<dbReference type="GO" id="GO:0015648">
    <property type="term" value="F:lipid-linked peptidoglycan transporter activity"/>
    <property type="evidence" value="ECO:0007669"/>
    <property type="project" value="TreeGrafter"/>
</dbReference>
<feature type="transmembrane region" description="Helical" evidence="10">
    <location>
        <begin position="396"/>
        <end position="418"/>
    </location>
</feature>
<evidence type="ECO:0000256" key="1">
    <source>
        <dbReference type="ARBA" id="ARBA00004651"/>
    </source>
</evidence>
<evidence type="ECO:0000256" key="4">
    <source>
        <dbReference type="ARBA" id="ARBA00022960"/>
    </source>
</evidence>
<dbReference type="EMBL" id="FCOI02000012">
    <property type="protein sequence ID" value="SAK66616.1"/>
    <property type="molecule type" value="Genomic_DNA"/>
</dbReference>
<feature type="transmembrane region" description="Helical" evidence="10">
    <location>
        <begin position="174"/>
        <end position="193"/>
    </location>
</feature>
<proteinExistence type="inferred from homology"/>
<keyword evidence="2" id="KW-1003">Cell membrane</keyword>
<keyword evidence="12" id="KW-1185">Reference proteome</keyword>
<feature type="transmembrane region" description="Helical" evidence="10">
    <location>
        <begin position="327"/>
        <end position="347"/>
    </location>
</feature>
<comment type="subcellular location">
    <subcellularLocation>
        <location evidence="1">Cell membrane</location>
        <topology evidence="1">Multi-pass membrane protein</topology>
    </subcellularLocation>
</comment>
<evidence type="ECO:0000256" key="5">
    <source>
        <dbReference type="ARBA" id="ARBA00022984"/>
    </source>
</evidence>
<feature type="transmembrane region" description="Helical" evidence="10">
    <location>
        <begin position="144"/>
        <end position="162"/>
    </location>
</feature>
<dbReference type="InterPro" id="IPR051050">
    <property type="entry name" value="Lipid_II_flippase_MurJ/MviN"/>
</dbReference>
<dbReference type="InterPro" id="IPR004268">
    <property type="entry name" value="MurJ"/>
</dbReference>
<comment type="function">
    <text evidence="8">Involved in peptidoglycan biosynthesis. Transports lipid-linked peptidoglycan precursors from the inner to the outer leaflet of the cytoplasmic membrane.</text>
</comment>
<evidence type="ECO:0000256" key="7">
    <source>
        <dbReference type="ARBA" id="ARBA00023136"/>
    </source>
</evidence>
<dbReference type="AlphaFoldDB" id="A0A158BA02"/>
<feature type="transmembrane region" description="Helical" evidence="10">
    <location>
        <begin position="199"/>
        <end position="221"/>
    </location>
</feature>
<keyword evidence="6 10" id="KW-1133">Transmembrane helix</keyword>
<organism evidence="11 12">
    <name type="scientific">Caballeronia temeraria</name>
    <dbReference type="NCBI Taxonomy" id="1777137"/>
    <lineage>
        <taxon>Bacteria</taxon>
        <taxon>Pseudomonadati</taxon>
        <taxon>Pseudomonadota</taxon>
        <taxon>Betaproteobacteria</taxon>
        <taxon>Burkholderiales</taxon>
        <taxon>Burkholderiaceae</taxon>
        <taxon>Caballeronia</taxon>
    </lineage>
</organism>
<keyword evidence="7 10" id="KW-0472">Membrane</keyword>
<gene>
    <name evidence="11" type="ORF">AWB76_03870</name>
</gene>
<dbReference type="Pfam" id="PF03023">
    <property type="entry name" value="MurJ"/>
    <property type="match status" value="1"/>
</dbReference>
<feature type="transmembrane region" description="Helical" evidence="10">
    <location>
        <begin position="424"/>
        <end position="442"/>
    </location>
</feature>
<evidence type="ECO:0000256" key="6">
    <source>
        <dbReference type="ARBA" id="ARBA00022989"/>
    </source>
</evidence>
<reference evidence="12" key="1">
    <citation type="submission" date="2016-01" db="EMBL/GenBank/DDBJ databases">
        <authorList>
            <person name="Peeters Charlotte."/>
        </authorList>
    </citation>
    <scope>NUCLEOTIDE SEQUENCE [LARGE SCALE GENOMIC DNA]</scope>
</reference>
<feature type="transmembrane region" description="Helical" evidence="10">
    <location>
        <begin position="242"/>
        <end position="261"/>
    </location>
</feature>
<dbReference type="GO" id="GO:0009252">
    <property type="term" value="P:peptidoglycan biosynthetic process"/>
    <property type="evidence" value="ECO:0007669"/>
    <property type="project" value="UniProtKB-KW"/>
</dbReference>
<evidence type="ECO:0000256" key="9">
    <source>
        <dbReference type="ARBA" id="ARBA00061532"/>
    </source>
</evidence>
<accession>A0A158BA02</accession>
<name>A0A158BA02_9BURK</name>
<keyword evidence="5" id="KW-0573">Peptidoglycan synthesis</keyword>
<keyword evidence="3 10" id="KW-0812">Transmembrane</keyword>
<feature type="transmembrane region" description="Helical" evidence="10">
    <location>
        <begin position="64"/>
        <end position="89"/>
    </location>
</feature>
<dbReference type="GO" id="GO:0008360">
    <property type="term" value="P:regulation of cell shape"/>
    <property type="evidence" value="ECO:0007669"/>
    <property type="project" value="UniProtKB-KW"/>
</dbReference>
<dbReference type="GO" id="GO:0034204">
    <property type="term" value="P:lipid translocation"/>
    <property type="evidence" value="ECO:0007669"/>
    <property type="project" value="TreeGrafter"/>
</dbReference>
<evidence type="ECO:0000313" key="11">
    <source>
        <dbReference type="EMBL" id="SAK66616.1"/>
    </source>
</evidence>
<feature type="transmembrane region" description="Helical" evidence="10">
    <location>
        <begin position="24"/>
        <end position="44"/>
    </location>
</feature>
<dbReference type="GO" id="GO:0005886">
    <property type="term" value="C:plasma membrane"/>
    <property type="evidence" value="ECO:0007669"/>
    <property type="project" value="UniProtKB-SubCell"/>
</dbReference>
<protein>
    <submittedName>
        <fullName evidence="11">Virulence factor MVIN family protein</fullName>
    </submittedName>
</protein>
<evidence type="ECO:0000256" key="3">
    <source>
        <dbReference type="ARBA" id="ARBA00022692"/>
    </source>
</evidence>